<protein>
    <submittedName>
        <fullName evidence="1">Uncharacterized protein z332R</fullName>
    </submittedName>
</protein>
<accession>A7K8U2</accession>
<gene>
    <name evidence="1" type="primary">z332R</name>
    <name evidence="1" type="ORF">ATCV1_z332R</name>
</gene>
<name>A7K8U2_9PHYC</name>
<evidence type="ECO:0000313" key="1">
    <source>
        <dbReference type="EMBL" id="ABT16466.1"/>
    </source>
</evidence>
<dbReference type="EMBL" id="EF101928">
    <property type="protein sequence ID" value="ABT16466.1"/>
    <property type="molecule type" value="Genomic_DNA"/>
</dbReference>
<reference evidence="1 2" key="1">
    <citation type="submission" date="2006-09" db="EMBL/GenBank/DDBJ databases">
        <title>Sequence and annotation of the 288-kb ATCV-1 virus that infects an endosymbiotic Chlorella strain of the heliozoon Acanthocystis turfacea.</title>
        <authorList>
            <person name="Fitzgerald L.A."/>
            <person name="Graves M.V."/>
            <person name="Li X."/>
            <person name="Pfitzner A.J.P."/>
            <person name="Hartigan J."/>
            <person name="Van Etten J.L."/>
        </authorList>
    </citation>
    <scope>NUCLEOTIDE SEQUENCE [LARGE SCALE GENOMIC DNA]</scope>
    <source>
        <strain evidence="1 2">ATCV-1</strain>
    </source>
</reference>
<dbReference type="KEGG" id="vg:5470746"/>
<dbReference type="RefSeq" id="YP_001426813.1">
    <property type="nucleotide sequence ID" value="NC_008724.1"/>
</dbReference>
<organism evidence="1 2">
    <name type="scientific">Chlorovirus heliozoae</name>
    <dbReference type="NCBI Taxonomy" id="322019"/>
    <lineage>
        <taxon>Viruses</taxon>
        <taxon>Varidnaviria</taxon>
        <taxon>Bamfordvirae</taxon>
        <taxon>Nucleocytoviricota</taxon>
        <taxon>Megaviricetes</taxon>
        <taxon>Algavirales</taxon>
        <taxon>Phycodnaviridae</taxon>
        <taxon>Chlorovirus</taxon>
    </lineage>
</organism>
<proteinExistence type="predicted"/>
<evidence type="ECO:0000313" key="2">
    <source>
        <dbReference type="Proteomes" id="UP000202420"/>
    </source>
</evidence>
<keyword evidence="2" id="KW-1185">Reference proteome</keyword>
<sequence length="65" mass="7447">MPFCARLFTWRREHRPETGGCLPARVCRRSGLVEHTVALYRTVRHETLDHPTSCAATAEIERLAL</sequence>
<dbReference type="GeneID" id="5470746"/>
<dbReference type="Proteomes" id="UP000202420">
    <property type="component" value="Segment"/>
</dbReference>